<protein>
    <submittedName>
        <fullName evidence="7">Helix-turn-helix domain-containing protein</fullName>
    </submittedName>
</protein>
<dbReference type="GO" id="GO:0043565">
    <property type="term" value="F:sequence-specific DNA binding"/>
    <property type="evidence" value="ECO:0007669"/>
    <property type="project" value="InterPro"/>
</dbReference>
<keyword evidence="4" id="KW-0804">Transcription</keyword>
<name>A0A371PFB7_9BACL</name>
<dbReference type="InterPro" id="IPR020449">
    <property type="entry name" value="Tscrpt_reg_AraC-type_HTH"/>
</dbReference>
<dbReference type="EMBL" id="QUBQ01000002">
    <property type="protein sequence ID" value="REK74584.1"/>
    <property type="molecule type" value="Genomic_DNA"/>
</dbReference>
<keyword evidence="8" id="KW-1185">Reference proteome</keyword>
<dbReference type="PANTHER" id="PTHR46796">
    <property type="entry name" value="HTH-TYPE TRANSCRIPTIONAL ACTIVATOR RHAS-RELATED"/>
    <property type="match status" value="1"/>
</dbReference>
<comment type="caution">
    <text evidence="7">The sequence shown here is derived from an EMBL/GenBank/DDBJ whole genome shotgun (WGS) entry which is preliminary data.</text>
</comment>
<evidence type="ECO:0000259" key="5">
    <source>
        <dbReference type="PROSITE" id="PS01124"/>
    </source>
</evidence>
<dbReference type="InterPro" id="IPR037923">
    <property type="entry name" value="HTH-like"/>
</dbReference>
<dbReference type="InterPro" id="IPR018062">
    <property type="entry name" value="HTH_AraC-typ_CS"/>
</dbReference>
<evidence type="ECO:0000259" key="6">
    <source>
        <dbReference type="PROSITE" id="PS50983"/>
    </source>
</evidence>
<dbReference type="Proteomes" id="UP000261905">
    <property type="component" value="Unassembled WGS sequence"/>
</dbReference>
<accession>A0A371PFB7</accession>
<dbReference type="SUPFAM" id="SSF46689">
    <property type="entry name" value="Homeodomain-like"/>
    <property type="match status" value="2"/>
</dbReference>
<dbReference type="InterPro" id="IPR050204">
    <property type="entry name" value="AraC_XylS_family_regulators"/>
</dbReference>
<dbReference type="PROSITE" id="PS00041">
    <property type="entry name" value="HTH_ARAC_FAMILY_1"/>
    <property type="match status" value="1"/>
</dbReference>
<dbReference type="InterPro" id="IPR002491">
    <property type="entry name" value="ABC_transptr_periplasmic_BD"/>
</dbReference>
<feature type="domain" description="HTH araC/xylS-type" evidence="5">
    <location>
        <begin position="183"/>
        <end position="281"/>
    </location>
</feature>
<dbReference type="PRINTS" id="PR00032">
    <property type="entry name" value="HTHARAC"/>
</dbReference>
<keyword evidence="2" id="KW-0238">DNA-binding</keyword>
<keyword evidence="1" id="KW-0805">Transcription regulation</keyword>
<dbReference type="InterPro" id="IPR009057">
    <property type="entry name" value="Homeodomain-like_sf"/>
</dbReference>
<evidence type="ECO:0000256" key="4">
    <source>
        <dbReference type="ARBA" id="ARBA00023163"/>
    </source>
</evidence>
<organism evidence="7 8">
    <name type="scientific">Paenibacillus paeoniae</name>
    <dbReference type="NCBI Taxonomy" id="2292705"/>
    <lineage>
        <taxon>Bacteria</taxon>
        <taxon>Bacillati</taxon>
        <taxon>Bacillota</taxon>
        <taxon>Bacilli</taxon>
        <taxon>Bacillales</taxon>
        <taxon>Paenibacillaceae</taxon>
        <taxon>Paenibacillus</taxon>
    </lineage>
</organism>
<evidence type="ECO:0000256" key="2">
    <source>
        <dbReference type="ARBA" id="ARBA00023125"/>
    </source>
</evidence>
<proteinExistence type="predicted"/>
<dbReference type="Gene3D" id="1.10.10.60">
    <property type="entry name" value="Homeodomain-like"/>
    <property type="match status" value="2"/>
</dbReference>
<dbReference type="OrthoDB" id="9807321at2"/>
<evidence type="ECO:0000256" key="1">
    <source>
        <dbReference type="ARBA" id="ARBA00023015"/>
    </source>
</evidence>
<dbReference type="InterPro" id="IPR018060">
    <property type="entry name" value="HTH_AraC"/>
</dbReference>
<reference evidence="7 8" key="1">
    <citation type="submission" date="2018-08" db="EMBL/GenBank/DDBJ databases">
        <title>Paenibacillus sp. M4BSY-1, whole genome shotgun sequence.</title>
        <authorList>
            <person name="Tuo L."/>
        </authorList>
    </citation>
    <scope>NUCLEOTIDE SEQUENCE [LARGE SCALE GENOMIC DNA]</scope>
    <source>
        <strain evidence="7 8">M4BSY-1</strain>
    </source>
</reference>
<evidence type="ECO:0000256" key="3">
    <source>
        <dbReference type="ARBA" id="ARBA00023159"/>
    </source>
</evidence>
<dbReference type="AlphaFoldDB" id="A0A371PFB7"/>
<dbReference type="GO" id="GO:0003700">
    <property type="term" value="F:DNA-binding transcription factor activity"/>
    <property type="evidence" value="ECO:0007669"/>
    <property type="project" value="InterPro"/>
</dbReference>
<keyword evidence="3" id="KW-0010">Activator</keyword>
<gene>
    <name evidence="7" type="ORF">DX130_12860</name>
</gene>
<dbReference type="SUPFAM" id="SSF51215">
    <property type="entry name" value="Regulatory protein AraC"/>
    <property type="match status" value="1"/>
</dbReference>
<dbReference type="PROSITE" id="PS01124">
    <property type="entry name" value="HTH_ARAC_FAMILY_2"/>
    <property type="match status" value="1"/>
</dbReference>
<dbReference type="Pfam" id="PF12833">
    <property type="entry name" value="HTH_18"/>
    <property type="match status" value="1"/>
</dbReference>
<dbReference type="PROSITE" id="PS50983">
    <property type="entry name" value="FE_B12_PBP"/>
    <property type="match status" value="1"/>
</dbReference>
<dbReference type="Pfam" id="PF01497">
    <property type="entry name" value="Peripla_BP_2"/>
    <property type="match status" value="1"/>
</dbReference>
<dbReference type="SMART" id="SM00342">
    <property type="entry name" value="HTH_ARAC"/>
    <property type="match status" value="1"/>
</dbReference>
<dbReference type="SUPFAM" id="SSF53807">
    <property type="entry name" value="Helical backbone' metal receptor"/>
    <property type="match status" value="1"/>
</dbReference>
<dbReference type="Gene3D" id="3.40.50.1980">
    <property type="entry name" value="Nitrogenase molybdenum iron protein domain"/>
    <property type="match status" value="2"/>
</dbReference>
<feature type="domain" description="Fe/B12 periplasmic-binding" evidence="6">
    <location>
        <begin position="286"/>
        <end position="544"/>
    </location>
</feature>
<evidence type="ECO:0000313" key="7">
    <source>
        <dbReference type="EMBL" id="REK74584.1"/>
    </source>
</evidence>
<sequence>MNPNSKSLIEKDCRAMIPHSYFTCYPIHIASYHYKEGFRTEPQYAENGLIGIVQSGAGMLFLSSGRSCPLREGSFFFAQPGETSFELMADPGGSLKLSVVHYSAVQLGENEQSIGNYELMHGDHCSYRAASAQTELHLTNLRQALNETGILGDMRKQLALYELLLHLHAHQHAPSRAGTDSIQSTIDYMERRLSKSLQISELPRLAGMTPSSYCRAFKKLTGLSPGSYLTKLRMLKAKELMTDKQASLRDIAVSVGYQDELYFSRVFKKTEGISPSVYLKRRDRKIAVVSSLALQDHLLALGILPVAAPSFPSYHLTPSGFPSYLHDRLSGTVPLNAEHPIRSSDVVPLGPDLILRTKLTHDLGDKHWGEEGSAILIDHATSWEHYFRAIASRVDRMAEAERTIRAMSVLEQEARRKLEPVTKHGKWTIIRLLPGNCRIYGMKEHALTDLFYGRLQFQPDERIQHGTYMEDAFDQLTSWDPEQLLVVWSEEPVIHQFSADPRWQKLRAVKENRVYYPDSREWDPWGPIGREHMIKAMIRFFVKL</sequence>
<evidence type="ECO:0000313" key="8">
    <source>
        <dbReference type="Proteomes" id="UP000261905"/>
    </source>
</evidence>